<dbReference type="Proteomes" id="UP000183339">
    <property type="component" value="Unassembled WGS sequence"/>
</dbReference>
<dbReference type="AlphaFoldDB" id="A0A1I0CPF2"/>
<sequence>MTENSLLVTLLFINDDRVFYKRNEAQKTTTILGMENHSVLYGDAPITEVEFAHV</sequence>
<evidence type="ECO:0000313" key="2">
    <source>
        <dbReference type="Proteomes" id="UP000183339"/>
    </source>
</evidence>
<evidence type="ECO:0000313" key="1">
    <source>
        <dbReference type="EMBL" id="SET20897.1"/>
    </source>
</evidence>
<reference evidence="1 2" key="1">
    <citation type="submission" date="2016-10" db="EMBL/GenBank/DDBJ databases">
        <authorList>
            <person name="de Groot N.N."/>
        </authorList>
    </citation>
    <scope>NUCLEOTIDE SEQUENCE [LARGE SCALE GENOMIC DNA]</scope>
    <source>
        <strain evidence="1 2">Nl7</strain>
    </source>
</reference>
<proteinExistence type="predicted"/>
<accession>A0A1I0CPF2</accession>
<name>A0A1I0CPF2_9PROT</name>
<gene>
    <name evidence="1" type="ORF">SAMN05216412_10411</name>
</gene>
<protein>
    <submittedName>
        <fullName evidence="1">Uncharacterized protein</fullName>
    </submittedName>
</protein>
<dbReference type="EMBL" id="FOHI01000004">
    <property type="protein sequence ID" value="SET20897.1"/>
    <property type="molecule type" value="Genomic_DNA"/>
</dbReference>
<organism evidence="1 2">
    <name type="scientific">Nitrosospira multiformis</name>
    <dbReference type="NCBI Taxonomy" id="1231"/>
    <lineage>
        <taxon>Bacteria</taxon>
        <taxon>Pseudomonadati</taxon>
        <taxon>Pseudomonadota</taxon>
        <taxon>Betaproteobacteria</taxon>
        <taxon>Nitrosomonadales</taxon>
        <taxon>Nitrosomonadaceae</taxon>
        <taxon>Nitrosospira</taxon>
    </lineage>
</organism>